<evidence type="ECO:0000313" key="2">
    <source>
        <dbReference type="EMBL" id="CEL70835.1"/>
    </source>
</evidence>
<gene>
    <name evidence="2" type="ORF">BN1204_065115</name>
</gene>
<keyword evidence="1" id="KW-0732">Signal</keyword>
<name>A0A0F7UQU5_NEOCL</name>
<feature type="chain" id="PRO_5002523346" evidence="1">
    <location>
        <begin position="28"/>
        <end position="294"/>
    </location>
</feature>
<sequence length="294" mass="33308">MQRKNRRGIPLFLLVACAAVALQSSLGVSQLPPNPISVAQVAGRRLPLEEPGERGACERCANTPRRLGVDEPGQSGRANPTLRTLHSILTRLRSGFRGRGRASAPVAVCPHCARVEDEIARDIEEERCRRQEEDEVLRRIQQEEADFWRATHSEGHVRPGDPGKRESEGLADHLKSLRAQSELLTRQRLAFQLRRYHREQHRERQEAADSNRDTLLRLALMRDQLGRNANRAAERNRLQVEQALSLVQLQWRTRNMILRSHSGSAQSVQRLQAAAQALRMLPVVTQGERRRPGS</sequence>
<accession>A0A0F7UQU5</accession>
<feature type="signal peptide" evidence="1">
    <location>
        <begin position="1"/>
        <end position="27"/>
    </location>
</feature>
<dbReference type="AlphaFoldDB" id="A0A0F7UQU5"/>
<protein>
    <submittedName>
        <fullName evidence="2">Uncharacterized protein</fullName>
    </submittedName>
</protein>
<reference evidence="2" key="1">
    <citation type="journal article" date="2015" name="PLoS ONE">
        <title>Comprehensive Evaluation of Toxoplasma gondii VEG and Neospora caninum LIV Genomes with Tachyzoite Stage Transcriptome and Proteome Defines Novel Transcript Features.</title>
        <authorList>
            <person name="Ramaprasad A."/>
            <person name="Mourier T."/>
            <person name="Naeem R."/>
            <person name="Malas T.B."/>
            <person name="Moussa E."/>
            <person name="Panigrahi A."/>
            <person name="Vermont S.J."/>
            <person name="Otto T.D."/>
            <person name="Wastling J."/>
            <person name="Pain A."/>
        </authorList>
    </citation>
    <scope>NUCLEOTIDE SEQUENCE</scope>
    <source>
        <strain evidence="2">Liverpool</strain>
    </source>
</reference>
<evidence type="ECO:0000256" key="1">
    <source>
        <dbReference type="SAM" id="SignalP"/>
    </source>
</evidence>
<proteinExistence type="predicted"/>
<dbReference type="EMBL" id="LN714487">
    <property type="protein sequence ID" value="CEL70835.1"/>
    <property type="molecule type" value="Genomic_DNA"/>
</dbReference>
<organism evidence="2">
    <name type="scientific">Neospora caninum (strain Liverpool)</name>
    <dbReference type="NCBI Taxonomy" id="572307"/>
    <lineage>
        <taxon>Eukaryota</taxon>
        <taxon>Sar</taxon>
        <taxon>Alveolata</taxon>
        <taxon>Apicomplexa</taxon>
        <taxon>Conoidasida</taxon>
        <taxon>Coccidia</taxon>
        <taxon>Eucoccidiorida</taxon>
        <taxon>Eimeriorina</taxon>
        <taxon>Sarcocystidae</taxon>
        <taxon>Neospora</taxon>
    </lineage>
</organism>